<dbReference type="CDD" id="cd04647">
    <property type="entry name" value="LbH_MAT_like"/>
    <property type="match status" value="1"/>
</dbReference>
<dbReference type="InterPro" id="IPR011004">
    <property type="entry name" value="Trimer_LpxA-like_sf"/>
</dbReference>
<evidence type="ECO:0000256" key="2">
    <source>
        <dbReference type="ARBA" id="ARBA00022679"/>
    </source>
</evidence>
<comment type="similarity">
    <text evidence="1">Belongs to the transferase hexapeptide repeat family.</text>
</comment>
<evidence type="ECO:0000313" key="4">
    <source>
        <dbReference type="Proteomes" id="UP000637980"/>
    </source>
</evidence>
<protein>
    <recommendedName>
        <fullName evidence="5">Acyltransferase</fullName>
    </recommendedName>
</protein>
<keyword evidence="4" id="KW-1185">Reference proteome</keyword>
<reference evidence="4" key="1">
    <citation type="journal article" date="2019" name="Int. J. Syst. Evol. Microbiol.">
        <title>The Global Catalogue of Microorganisms (GCM) 10K type strain sequencing project: providing services to taxonomists for standard genome sequencing and annotation.</title>
        <authorList>
            <consortium name="The Broad Institute Genomics Platform"/>
            <consortium name="The Broad Institute Genome Sequencing Center for Infectious Disease"/>
            <person name="Wu L."/>
            <person name="Ma J."/>
        </authorList>
    </citation>
    <scope>NUCLEOTIDE SEQUENCE [LARGE SCALE GENOMIC DNA]</scope>
    <source>
        <strain evidence="4">KCTC 12861</strain>
    </source>
</reference>
<accession>A0ABQ3E634</accession>
<dbReference type="RefSeq" id="WP_189435761.1">
    <property type="nucleotide sequence ID" value="NZ_BMXE01000002.1"/>
</dbReference>
<evidence type="ECO:0000256" key="1">
    <source>
        <dbReference type="ARBA" id="ARBA00007274"/>
    </source>
</evidence>
<dbReference type="EMBL" id="BMXE01000002">
    <property type="protein sequence ID" value="GHB24552.1"/>
    <property type="molecule type" value="Genomic_DNA"/>
</dbReference>
<evidence type="ECO:0000313" key="3">
    <source>
        <dbReference type="EMBL" id="GHB24552.1"/>
    </source>
</evidence>
<dbReference type="SUPFAM" id="SSF51161">
    <property type="entry name" value="Trimeric LpxA-like enzymes"/>
    <property type="match status" value="1"/>
</dbReference>
<gene>
    <name evidence="3" type="ORF">GCM10007094_10750</name>
</gene>
<dbReference type="PANTHER" id="PTHR23416">
    <property type="entry name" value="SIALIC ACID SYNTHASE-RELATED"/>
    <property type="match status" value="1"/>
</dbReference>
<organism evidence="3 4">
    <name type="scientific">Pseudovibrio japonicus</name>
    <dbReference type="NCBI Taxonomy" id="366534"/>
    <lineage>
        <taxon>Bacteria</taxon>
        <taxon>Pseudomonadati</taxon>
        <taxon>Pseudomonadota</taxon>
        <taxon>Alphaproteobacteria</taxon>
        <taxon>Hyphomicrobiales</taxon>
        <taxon>Stappiaceae</taxon>
        <taxon>Pseudovibrio</taxon>
    </lineage>
</organism>
<dbReference type="InterPro" id="IPR001451">
    <property type="entry name" value="Hexapep"/>
</dbReference>
<name>A0ABQ3E634_9HYPH</name>
<dbReference type="InterPro" id="IPR051159">
    <property type="entry name" value="Hexapeptide_acetyltransf"/>
</dbReference>
<sequence length="175" mass="18562">MIRALIGRWPRLAIRRKGGKISTTSRIVSLNAWSWLNRLEIGDHVYIGPSARLFALGGITIDEGSIAGPNLTIYTSNHDFFGTATIPYSNETISKKNVAVGKGCWLGDSVILLPGTELGDHCLVGAGSVVRGTFPAGSILLGNPAKVVKTLSKIQLAAKHDGLARGAFLLAGRQD</sequence>
<evidence type="ECO:0008006" key="5">
    <source>
        <dbReference type="Google" id="ProtNLM"/>
    </source>
</evidence>
<proteinExistence type="inferred from homology"/>
<dbReference type="Proteomes" id="UP000637980">
    <property type="component" value="Unassembled WGS sequence"/>
</dbReference>
<dbReference type="Gene3D" id="2.160.10.10">
    <property type="entry name" value="Hexapeptide repeat proteins"/>
    <property type="match status" value="1"/>
</dbReference>
<keyword evidence="2" id="KW-0808">Transferase</keyword>
<comment type="caution">
    <text evidence="3">The sequence shown here is derived from an EMBL/GenBank/DDBJ whole genome shotgun (WGS) entry which is preliminary data.</text>
</comment>
<dbReference type="Pfam" id="PF00132">
    <property type="entry name" value="Hexapep"/>
    <property type="match status" value="1"/>
</dbReference>
<dbReference type="PANTHER" id="PTHR23416:SF23">
    <property type="entry name" value="ACETYLTRANSFERASE C18B11.09C-RELATED"/>
    <property type="match status" value="1"/>
</dbReference>